<evidence type="ECO:0000313" key="2">
    <source>
        <dbReference type="EMBL" id="MBB4967237.1"/>
    </source>
</evidence>
<proteinExistence type="predicted"/>
<dbReference type="Pfam" id="PF12770">
    <property type="entry name" value="CHAT"/>
    <property type="match status" value="1"/>
</dbReference>
<feature type="domain" description="CHAT" evidence="1">
    <location>
        <begin position="76"/>
        <end position="369"/>
    </location>
</feature>
<dbReference type="EMBL" id="JACHJS010000001">
    <property type="protein sequence ID" value="MBB4967237.1"/>
    <property type="molecule type" value="Genomic_DNA"/>
</dbReference>
<accession>A0A7W7T616</accession>
<dbReference type="InterPro" id="IPR024983">
    <property type="entry name" value="CHAT_dom"/>
</dbReference>
<keyword evidence="3" id="KW-1185">Reference proteome</keyword>
<reference evidence="2 3" key="1">
    <citation type="submission" date="2020-08" db="EMBL/GenBank/DDBJ databases">
        <title>Sequencing the genomes of 1000 actinobacteria strains.</title>
        <authorList>
            <person name="Klenk H.-P."/>
        </authorList>
    </citation>
    <scope>NUCLEOTIDE SEQUENCE [LARGE SCALE GENOMIC DNA]</scope>
    <source>
        <strain evidence="2 3">DSM 45084</strain>
    </source>
</reference>
<dbReference type="RefSeq" id="WP_221447348.1">
    <property type="nucleotide sequence ID" value="NZ_BAABAI010000048.1"/>
</dbReference>
<dbReference type="AlphaFoldDB" id="A0A7W7T616"/>
<dbReference type="Proteomes" id="UP000542674">
    <property type="component" value="Unassembled WGS sequence"/>
</dbReference>
<evidence type="ECO:0000313" key="3">
    <source>
        <dbReference type="Proteomes" id="UP000542674"/>
    </source>
</evidence>
<protein>
    <recommendedName>
        <fullName evidence="1">CHAT domain-containing protein</fullName>
    </recommendedName>
</protein>
<name>A0A7W7T616_9PSEU</name>
<sequence length="380" mass="40344">MSVQVKYVDAGDLYVTWRWEHLRDQPRAVLVERAHVREASAALDAAVPSPNRNESGHDAVRRALTGPLLDLGAERRLAAALSGALLPAQLCAELNSLLSQQIRPHLRIQPSPSTARVPWEALAVSDAERLVHLADTSVLLPATVRNAPERRVSTGDGPVVRVVDPVVPGFADASALGSVLGPGAPRPVVDRDSLEELLVTASRFLYVGHVTTGGHALDARLHLSCGPDSEGRAGLVGGHRPLTAADLVLGHRAGPRRPWRIPRRVALVACESGGDLRFAEPSGLVAALVHGGAEHVVATRWTLPTDAGLAALVPVFPGTPVLRPAVRAIDAAQQADDPVAALNAWQRERADEWERTGDPACSPVVWAAFGTAWAPQSTVY</sequence>
<organism evidence="2 3">
    <name type="scientific">Saccharothrix violaceirubra</name>
    <dbReference type="NCBI Taxonomy" id="413306"/>
    <lineage>
        <taxon>Bacteria</taxon>
        <taxon>Bacillati</taxon>
        <taxon>Actinomycetota</taxon>
        <taxon>Actinomycetes</taxon>
        <taxon>Pseudonocardiales</taxon>
        <taxon>Pseudonocardiaceae</taxon>
        <taxon>Saccharothrix</taxon>
    </lineage>
</organism>
<comment type="caution">
    <text evidence="2">The sequence shown here is derived from an EMBL/GenBank/DDBJ whole genome shotgun (WGS) entry which is preliminary data.</text>
</comment>
<gene>
    <name evidence="2" type="ORF">F4559_004596</name>
</gene>
<evidence type="ECO:0000259" key="1">
    <source>
        <dbReference type="Pfam" id="PF12770"/>
    </source>
</evidence>